<name>A0AAX4P0W4_9CHLO</name>
<evidence type="ECO:0000256" key="1">
    <source>
        <dbReference type="ARBA" id="ARBA00010899"/>
    </source>
</evidence>
<dbReference type="PANTHER" id="PTHR47972:SF45">
    <property type="entry name" value="PROTEIN CLARET SEGREGATIONAL"/>
    <property type="match status" value="1"/>
</dbReference>
<evidence type="ECO:0000313" key="11">
    <source>
        <dbReference type="EMBL" id="WZN60025.1"/>
    </source>
</evidence>
<dbReference type="EMBL" id="CP151502">
    <property type="protein sequence ID" value="WZN60025.1"/>
    <property type="molecule type" value="Genomic_DNA"/>
</dbReference>
<gene>
    <name evidence="11" type="ORF">HKI87_02g15530</name>
</gene>
<dbReference type="Pfam" id="PF00225">
    <property type="entry name" value="Kinesin"/>
    <property type="match status" value="1"/>
</dbReference>
<evidence type="ECO:0000256" key="8">
    <source>
        <dbReference type="SAM" id="Coils"/>
    </source>
</evidence>
<evidence type="ECO:0000256" key="3">
    <source>
        <dbReference type="ARBA" id="ARBA00022741"/>
    </source>
</evidence>
<dbReference type="GO" id="GO:0007018">
    <property type="term" value="P:microtubule-based movement"/>
    <property type="evidence" value="ECO:0007669"/>
    <property type="project" value="InterPro"/>
</dbReference>
<dbReference type="GO" id="GO:0003777">
    <property type="term" value="F:microtubule motor activity"/>
    <property type="evidence" value="ECO:0007669"/>
    <property type="project" value="InterPro"/>
</dbReference>
<accession>A0AAX4P0W4</accession>
<evidence type="ECO:0000259" key="10">
    <source>
        <dbReference type="PROSITE" id="PS50067"/>
    </source>
</evidence>
<keyword evidence="5 6" id="KW-0505">Motor protein</keyword>
<protein>
    <recommendedName>
        <fullName evidence="7">Kinesin-like protein</fullName>
    </recommendedName>
</protein>
<keyword evidence="3 6" id="KW-0547">Nucleotide-binding</keyword>
<dbReference type="Gene3D" id="3.40.850.10">
    <property type="entry name" value="Kinesin motor domain"/>
    <property type="match status" value="1"/>
</dbReference>
<evidence type="ECO:0000256" key="6">
    <source>
        <dbReference type="PROSITE-ProRule" id="PRU00283"/>
    </source>
</evidence>
<proteinExistence type="inferred from homology"/>
<feature type="binding site" evidence="6">
    <location>
        <begin position="688"/>
        <end position="695"/>
    </location>
    <ligand>
        <name>ATP</name>
        <dbReference type="ChEBI" id="CHEBI:30616"/>
    </ligand>
</feature>
<feature type="coiled-coil region" evidence="8">
    <location>
        <begin position="519"/>
        <end position="581"/>
    </location>
</feature>
<dbReference type="PRINTS" id="PR00380">
    <property type="entry name" value="KINESINHEAVY"/>
</dbReference>
<dbReference type="GO" id="GO:0005524">
    <property type="term" value="F:ATP binding"/>
    <property type="evidence" value="ECO:0007669"/>
    <property type="project" value="UniProtKB-UniRule"/>
</dbReference>
<keyword evidence="2 7" id="KW-0493">Microtubule</keyword>
<evidence type="ECO:0000256" key="2">
    <source>
        <dbReference type="ARBA" id="ARBA00022701"/>
    </source>
</evidence>
<evidence type="ECO:0000256" key="5">
    <source>
        <dbReference type="ARBA" id="ARBA00023175"/>
    </source>
</evidence>
<evidence type="ECO:0000256" key="9">
    <source>
        <dbReference type="SAM" id="MobiDB-lite"/>
    </source>
</evidence>
<dbReference type="PROSITE" id="PS00411">
    <property type="entry name" value="KINESIN_MOTOR_1"/>
    <property type="match status" value="1"/>
</dbReference>
<evidence type="ECO:0000256" key="7">
    <source>
        <dbReference type="RuleBase" id="RU000394"/>
    </source>
</evidence>
<dbReference type="AlphaFoldDB" id="A0AAX4P0W4"/>
<dbReference type="Proteomes" id="UP001472866">
    <property type="component" value="Chromosome 02"/>
</dbReference>
<reference evidence="11 12" key="1">
    <citation type="submission" date="2024-03" db="EMBL/GenBank/DDBJ databases">
        <title>Complete genome sequence of the green alga Chloropicon roscoffensis RCC1871.</title>
        <authorList>
            <person name="Lemieux C."/>
            <person name="Pombert J.-F."/>
            <person name="Otis C."/>
            <person name="Turmel M."/>
        </authorList>
    </citation>
    <scope>NUCLEOTIDE SEQUENCE [LARGE SCALE GENOMIC DNA]</scope>
    <source>
        <strain evidence="11 12">RCC1871</strain>
    </source>
</reference>
<keyword evidence="4 6" id="KW-0067">ATP-binding</keyword>
<feature type="domain" description="Kinesin motor" evidence="10">
    <location>
        <begin position="588"/>
        <end position="930"/>
    </location>
</feature>
<dbReference type="FunFam" id="3.40.850.10:FF:000113">
    <property type="entry name" value="Kinesin-like protein"/>
    <property type="match status" value="1"/>
</dbReference>
<dbReference type="InterPro" id="IPR019821">
    <property type="entry name" value="Kinesin_motor_CS"/>
</dbReference>
<dbReference type="InterPro" id="IPR036961">
    <property type="entry name" value="Kinesin_motor_dom_sf"/>
</dbReference>
<dbReference type="PROSITE" id="PS50067">
    <property type="entry name" value="KINESIN_MOTOR_2"/>
    <property type="match status" value="1"/>
</dbReference>
<keyword evidence="12" id="KW-1185">Reference proteome</keyword>
<evidence type="ECO:0000313" key="12">
    <source>
        <dbReference type="Proteomes" id="UP001472866"/>
    </source>
</evidence>
<feature type="coiled-coil region" evidence="8">
    <location>
        <begin position="237"/>
        <end position="469"/>
    </location>
</feature>
<organism evidence="11 12">
    <name type="scientific">Chloropicon roscoffensis</name>
    <dbReference type="NCBI Taxonomy" id="1461544"/>
    <lineage>
        <taxon>Eukaryota</taxon>
        <taxon>Viridiplantae</taxon>
        <taxon>Chlorophyta</taxon>
        <taxon>Chloropicophyceae</taxon>
        <taxon>Chloropicales</taxon>
        <taxon>Chloropicaceae</taxon>
        <taxon>Chloropicon</taxon>
    </lineage>
</organism>
<comment type="similarity">
    <text evidence="1">Belongs to the TRAFAC class myosin-kinesin ATPase superfamily. Kinesin family. KIN-14 subfamily.</text>
</comment>
<sequence length="940" mass="105872">MEQNKMYGSRIPRAPKRALKTLSQNEVNAKGADGAETKLKKPRLALDNGSAGKNGTAEAKDASGLDTEWLEMAEKNNLSVDTLLALKMTGKGKWDHKGRCEQMMPYIRQLRACTRYLRSCVDKADGLKESLVEGHEKDLAAREADLEKLSEKLSILGEQFAESKESVSSMKEKNAQLKKELEERNLMDMDQKVEIASLTNDLAHNKKVSAEKAQEIAKLQDNYVKSQEYAQNLQDFVKKLKEDTQRMNESLLKIQEEKSELVSSLNVSKGNEEQLNEKLRGSKELVSELKSQQESLGETLEAMKADHAKALENMASAFKDKEAEAKERFDCLAEEKRLKERELREVETEHKKVCLTLEKCENNLESNRESLRQLEIKCDSLQSKMAEEEAKHEQEIKKRIDQAEAEKESFERTRQALESSMEQKCKELVDTAGQLSETRAVLGDCQAQLAEMQGVYDRAKSELSAKTRECEGKTLDLQKAREELNRYHEITGQSAENMEKLMVKSRALEDQNSTQNDVLEAIKSQYEMVKQKLSLYEVQNGSINEQHQIAMKELEAKDRLLREAEEQIHEGEMLRKKLHNQILELKGNIRVFCRTRPLTDEEASAEMPNGAPTISYTSQGEKSGKGLQLHVATNKQAKKRSSSGESCYNFDFDRAFQQDASQEEVFEEISQLVQSALDGYKVCIFAYGQTGSGKTHTMIGNSDQPGMIPRSLEQIFQSGEKMKEQGWDYTISVSMMEIYNEEYKDLLSKKKLPAGKQHTVKHDQKGKTTMTYMTDVKVTSMEKVESLLAKAMSLRSVAATQCNEHSSRSHFVFRLNIDGANQSLGQNVNGVLNLVDLAGSERLSKSQATGDRLKETQSINKSLSALGDVIMAINNGDSHVPYRNSKLTWLLQPCLGNQSKALMFVNVAPSQESAQETLCSLRFASKVNACEIGTAKRFVS</sequence>
<dbReference type="PANTHER" id="PTHR47972">
    <property type="entry name" value="KINESIN-LIKE PROTEIN KLP-3"/>
    <property type="match status" value="1"/>
</dbReference>
<feature type="coiled-coil region" evidence="8">
    <location>
        <begin position="132"/>
        <end position="187"/>
    </location>
</feature>
<dbReference type="GO" id="GO:0008017">
    <property type="term" value="F:microtubule binding"/>
    <property type="evidence" value="ECO:0007669"/>
    <property type="project" value="InterPro"/>
</dbReference>
<dbReference type="GO" id="GO:0005874">
    <property type="term" value="C:microtubule"/>
    <property type="evidence" value="ECO:0007669"/>
    <property type="project" value="UniProtKB-KW"/>
</dbReference>
<dbReference type="CDD" id="cd01366">
    <property type="entry name" value="KISc_C_terminal"/>
    <property type="match status" value="1"/>
</dbReference>
<keyword evidence="8" id="KW-0175">Coiled coil</keyword>
<evidence type="ECO:0000256" key="4">
    <source>
        <dbReference type="ARBA" id="ARBA00022840"/>
    </source>
</evidence>
<feature type="region of interest" description="Disordered" evidence="9">
    <location>
        <begin position="1"/>
        <end position="61"/>
    </location>
</feature>
<dbReference type="SMART" id="SM00129">
    <property type="entry name" value="KISc"/>
    <property type="match status" value="1"/>
</dbReference>
<dbReference type="InterPro" id="IPR027417">
    <property type="entry name" value="P-loop_NTPase"/>
</dbReference>
<dbReference type="InterPro" id="IPR027640">
    <property type="entry name" value="Kinesin-like_fam"/>
</dbReference>
<dbReference type="InterPro" id="IPR001752">
    <property type="entry name" value="Kinesin_motor_dom"/>
</dbReference>
<dbReference type="SUPFAM" id="SSF52540">
    <property type="entry name" value="P-loop containing nucleoside triphosphate hydrolases"/>
    <property type="match status" value="1"/>
</dbReference>